<gene>
    <name evidence="6" type="ORF">L2737_08245</name>
</gene>
<sequence length="300" mass="33712">MNFSLEQLRAFVAVYEQRSFSKAAVKLDKHRTTIGQVITNLEDEVAVALFNRVGRSVEATEDGELLYRYAKITVQQALTFDKVALSLSFGGLESITIAYGSFMSPGLLTDIRLKLLEEFPNMKVHYVVRTKPEIKKGIEDGSIHLAIVNVYNSKVVNSIDFTFLKNLDFYLYTGKDHPLATAPKNKTMSMMKSSKQLILKAMLDDDMAQKVILSSDHEIIDQMTLILKLLEANVGWALLPSLVTISPSYQEKVVTFKSEQLLDHVSVPIALWAPYSKQIAPIKEIVSNIFAEYPYPKGLD</sequence>
<keyword evidence="7" id="KW-1185">Reference proteome</keyword>
<dbReference type="Gene3D" id="1.10.10.10">
    <property type="entry name" value="Winged helix-like DNA-binding domain superfamily/Winged helix DNA-binding domain"/>
    <property type="match status" value="1"/>
</dbReference>
<evidence type="ECO:0000313" key="7">
    <source>
        <dbReference type="Proteomes" id="UP001202134"/>
    </source>
</evidence>
<evidence type="ECO:0000256" key="3">
    <source>
        <dbReference type="ARBA" id="ARBA00023125"/>
    </source>
</evidence>
<accession>A0ABT0KNX0</accession>
<reference evidence="6 7" key="1">
    <citation type="submission" date="2022-01" db="EMBL/GenBank/DDBJ databases">
        <title>Whole genome-based taxonomy of the Shewanellaceae.</title>
        <authorList>
            <person name="Martin-Rodriguez A.J."/>
        </authorList>
    </citation>
    <scope>NUCLEOTIDE SEQUENCE [LARGE SCALE GENOMIC DNA]</scope>
    <source>
        <strain evidence="6 7">DSM 24955</strain>
    </source>
</reference>
<protein>
    <submittedName>
        <fullName evidence="6">LysR family transcriptional regulator</fullName>
    </submittedName>
</protein>
<comment type="similarity">
    <text evidence="1">Belongs to the LysR transcriptional regulatory family.</text>
</comment>
<organism evidence="6 7">
    <name type="scientific">Shewanella electrodiphila</name>
    <dbReference type="NCBI Taxonomy" id="934143"/>
    <lineage>
        <taxon>Bacteria</taxon>
        <taxon>Pseudomonadati</taxon>
        <taxon>Pseudomonadota</taxon>
        <taxon>Gammaproteobacteria</taxon>
        <taxon>Alteromonadales</taxon>
        <taxon>Shewanellaceae</taxon>
        <taxon>Shewanella</taxon>
    </lineage>
</organism>
<dbReference type="Pfam" id="PF00126">
    <property type="entry name" value="HTH_1"/>
    <property type="match status" value="1"/>
</dbReference>
<keyword evidence="3" id="KW-0238">DNA-binding</keyword>
<evidence type="ECO:0000259" key="5">
    <source>
        <dbReference type="PROSITE" id="PS50931"/>
    </source>
</evidence>
<keyword evidence="4" id="KW-0804">Transcription</keyword>
<dbReference type="InterPro" id="IPR036390">
    <property type="entry name" value="WH_DNA-bd_sf"/>
</dbReference>
<proteinExistence type="inferred from homology"/>
<keyword evidence="2" id="KW-0805">Transcription regulation</keyword>
<dbReference type="SUPFAM" id="SSF53850">
    <property type="entry name" value="Periplasmic binding protein-like II"/>
    <property type="match status" value="1"/>
</dbReference>
<dbReference type="Gene3D" id="3.40.190.290">
    <property type="match status" value="1"/>
</dbReference>
<dbReference type="InterPro" id="IPR005119">
    <property type="entry name" value="LysR_subst-bd"/>
</dbReference>
<dbReference type="PANTHER" id="PTHR30126:SF91">
    <property type="entry name" value="LYSR FAMILY TRANSCRIPTIONAL REGULATOR"/>
    <property type="match status" value="1"/>
</dbReference>
<feature type="domain" description="HTH lysR-type" evidence="5">
    <location>
        <begin position="1"/>
        <end position="60"/>
    </location>
</feature>
<dbReference type="SUPFAM" id="SSF46785">
    <property type="entry name" value="Winged helix' DNA-binding domain"/>
    <property type="match status" value="1"/>
</dbReference>
<dbReference type="PANTHER" id="PTHR30126">
    <property type="entry name" value="HTH-TYPE TRANSCRIPTIONAL REGULATOR"/>
    <property type="match status" value="1"/>
</dbReference>
<evidence type="ECO:0000256" key="1">
    <source>
        <dbReference type="ARBA" id="ARBA00009437"/>
    </source>
</evidence>
<dbReference type="InterPro" id="IPR036388">
    <property type="entry name" value="WH-like_DNA-bd_sf"/>
</dbReference>
<evidence type="ECO:0000256" key="2">
    <source>
        <dbReference type="ARBA" id="ARBA00023015"/>
    </source>
</evidence>
<dbReference type="Proteomes" id="UP001202134">
    <property type="component" value="Unassembled WGS sequence"/>
</dbReference>
<dbReference type="InterPro" id="IPR000847">
    <property type="entry name" value="LysR_HTH_N"/>
</dbReference>
<dbReference type="EMBL" id="JAKIKU010000004">
    <property type="protein sequence ID" value="MCL1045314.1"/>
    <property type="molecule type" value="Genomic_DNA"/>
</dbReference>
<evidence type="ECO:0000256" key="4">
    <source>
        <dbReference type="ARBA" id="ARBA00023163"/>
    </source>
</evidence>
<dbReference type="PROSITE" id="PS50931">
    <property type="entry name" value="HTH_LYSR"/>
    <property type="match status" value="1"/>
</dbReference>
<dbReference type="CDD" id="cd05466">
    <property type="entry name" value="PBP2_LTTR_substrate"/>
    <property type="match status" value="1"/>
</dbReference>
<dbReference type="RefSeq" id="WP_248955412.1">
    <property type="nucleotide sequence ID" value="NZ_JAKIKU010000004.1"/>
</dbReference>
<dbReference type="Pfam" id="PF03466">
    <property type="entry name" value="LysR_substrate"/>
    <property type="match status" value="1"/>
</dbReference>
<evidence type="ECO:0000313" key="6">
    <source>
        <dbReference type="EMBL" id="MCL1045314.1"/>
    </source>
</evidence>
<comment type="caution">
    <text evidence="6">The sequence shown here is derived from an EMBL/GenBank/DDBJ whole genome shotgun (WGS) entry which is preliminary data.</text>
</comment>
<name>A0ABT0KNX0_9GAMM</name>